<dbReference type="GO" id="GO:0006094">
    <property type="term" value="P:gluconeogenesis"/>
    <property type="evidence" value="ECO:0007669"/>
    <property type="project" value="UniProtKB-KW"/>
</dbReference>
<dbReference type="PROSITE" id="PS51463">
    <property type="entry name" value="P_GLUCOSE_ISOMERASE_3"/>
    <property type="match status" value="1"/>
</dbReference>
<comment type="pathway">
    <text evidence="4">Carbohydrate degradation; glycolysis; D-glyceraldehyde 3-phosphate and glycerone phosphate from D-glucose: step 2/4.</text>
</comment>
<dbReference type="InterPro" id="IPR001672">
    <property type="entry name" value="G6P_Isomerase"/>
</dbReference>
<organism evidence="5 6">
    <name type="scientific">Candidatus Zambryskibacteria bacterium RIFCSPLOWO2_01_FULL_35_19</name>
    <dbReference type="NCBI Taxonomy" id="1802757"/>
    <lineage>
        <taxon>Bacteria</taxon>
        <taxon>Candidatus Zambryskiibacteriota</taxon>
    </lineage>
</organism>
<name>A0A1G2TYX0_9BACT</name>
<comment type="caution">
    <text evidence="5">The sequence shown here is derived from an EMBL/GenBank/DDBJ whole genome shotgun (WGS) entry which is preliminary data.</text>
</comment>
<evidence type="ECO:0000256" key="4">
    <source>
        <dbReference type="RuleBase" id="RU000612"/>
    </source>
</evidence>
<accession>A0A1G2TYX0</accession>
<dbReference type="Proteomes" id="UP000178404">
    <property type="component" value="Unassembled WGS sequence"/>
</dbReference>
<dbReference type="GO" id="GO:0051156">
    <property type="term" value="P:glucose 6-phosphate metabolic process"/>
    <property type="evidence" value="ECO:0007669"/>
    <property type="project" value="TreeGrafter"/>
</dbReference>
<dbReference type="UniPathway" id="UPA00109">
    <property type="reaction ID" value="UER00181"/>
</dbReference>
<evidence type="ECO:0000313" key="6">
    <source>
        <dbReference type="Proteomes" id="UP000178404"/>
    </source>
</evidence>
<dbReference type="GO" id="GO:0005829">
    <property type="term" value="C:cytosol"/>
    <property type="evidence" value="ECO:0007669"/>
    <property type="project" value="TreeGrafter"/>
</dbReference>
<dbReference type="PRINTS" id="PR00662">
    <property type="entry name" value="G6PISOMERASE"/>
</dbReference>
<keyword evidence="2 4" id="KW-0324">Glycolysis</keyword>
<evidence type="ECO:0000256" key="2">
    <source>
        <dbReference type="ARBA" id="ARBA00023152"/>
    </source>
</evidence>
<reference evidence="5 6" key="1">
    <citation type="journal article" date="2016" name="Nat. Commun.">
        <title>Thousands of microbial genomes shed light on interconnected biogeochemical processes in an aquifer system.</title>
        <authorList>
            <person name="Anantharaman K."/>
            <person name="Brown C.T."/>
            <person name="Hug L.A."/>
            <person name="Sharon I."/>
            <person name="Castelle C.J."/>
            <person name="Probst A.J."/>
            <person name="Thomas B.C."/>
            <person name="Singh A."/>
            <person name="Wilkins M.J."/>
            <person name="Karaoz U."/>
            <person name="Brodie E.L."/>
            <person name="Williams K.H."/>
            <person name="Hubbard S.S."/>
            <person name="Banfield J.F."/>
        </authorList>
    </citation>
    <scope>NUCLEOTIDE SEQUENCE [LARGE SCALE GENOMIC DNA]</scope>
</reference>
<dbReference type="Gene3D" id="3.40.50.10490">
    <property type="entry name" value="Glucose-6-phosphate isomerase like protein, domain 1"/>
    <property type="match status" value="3"/>
</dbReference>
<gene>
    <name evidence="5" type="ORF">A3A90_01445</name>
</gene>
<comment type="similarity">
    <text evidence="4">Belongs to the GPI family.</text>
</comment>
<evidence type="ECO:0000256" key="1">
    <source>
        <dbReference type="ARBA" id="ARBA00022432"/>
    </source>
</evidence>
<dbReference type="EMBL" id="MHWA01000002">
    <property type="protein sequence ID" value="OHB02501.1"/>
    <property type="molecule type" value="Genomic_DNA"/>
</dbReference>
<dbReference type="Pfam" id="PF00342">
    <property type="entry name" value="PGI"/>
    <property type="match status" value="1"/>
</dbReference>
<dbReference type="SUPFAM" id="SSF53697">
    <property type="entry name" value="SIS domain"/>
    <property type="match status" value="1"/>
</dbReference>
<dbReference type="AlphaFoldDB" id="A0A1G2TYX0"/>
<dbReference type="PANTHER" id="PTHR11469">
    <property type="entry name" value="GLUCOSE-6-PHOSPHATE ISOMERASE"/>
    <property type="match status" value="1"/>
</dbReference>
<dbReference type="GO" id="GO:0004347">
    <property type="term" value="F:glucose-6-phosphate isomerase activity"/>
    <property type="evidence" value="ECO:0007669"/>
    <property type="project" value="UniProtKB-EC"/>
</dbReference>
<evidence type="ECO:0000256" key="3">
    <source>
        <dbReference type="ARBA" id="ARBA00023235"/>
    </source>
</evidence>
<dbReference type="PANTHER" id="PTHR11469:SF1">
    <property type="entry name" value="GLUCOSE-6-PHOSPHATE ISOMERASE"/>
    <property type="match status" value="1"/>
</dbReference>
<comment type="catalytic activity">
    <reaction evidence="4">
        <text>alpha-D-glucose 6-phosphate = beta-D-fructose 6-phosphate</text>
        <dbReference type="Rhea" id="RHEA:11816"/>
        <dbReference type="ChEBI" id="CHEBI:57634"/>
        <dbReference type="ChEBI" id="CHEBI:58225"/>
        <dbReference type="EC" id="5.3.1.9"/>
    </reaction>
</comment>
<evidence type="ECO:0000313" key="5">
    <source>
        <dbReference type="EMBL" id="OHB02501.1"/>
    </source>
</evidence>
<protein>
    <recommendedName>
        <fullName evidence="4">Glucose-6-phosphate isomerase</fullName>
        <ecNumber evidence="4">5.3.1.9</ecNumber>
    </recommendedName>
</protein>
<keyword evidence="1 4" id="KW-0312">Gluconeogenesis</keyword>
<dbReference type="GO" id="GO:0097367">
    <property type="term" value="F:carbohydrate derivative binding"/>
    <property type="evidence" value="ECO:0007669"/>
    <property type="project" value="InterPro"/>
</dbReference>
<sequence length="344" mass="39070">MQIDKYQKAKYIFVIGIGGSDLASKAVWNAMTLHKTNVEKKLFFLESPDIREYEEITNFVKNEIINLEEVVFITISKSGQTAETLETFHKTFDILSEKFGSPISERVIIISSLGSTLWQLAEKNKFEKIPWPEGIGGRFSSFTTPHTTVLNVAGLDADAFVAGGKEMDIKCSEETEDNPAKHLAKNIYDNYEKGFDILDFFIFNSELEDLGKWCRQLIAESLGKENEEGERVGLTPTVSIGPVDMHSMLQLNLGGPKNRFTIFVKSFFEIKESINDRAYEEVSEAYKEAGLPFIKYEIEKINEREIGSFMAYMMNVTLELAKLFKVDPYGQPAVENYKKSLHNL</sequence>
<keyword evidence="3 4" id="KW-0413">Isomerase</keyword>
<dbReference type="InterPro" id="IPR046348">
    <property type="entry name" value="SIS_dom_sf"/>
</dbReference>
<dbReference type="GO" id="GO:0048029">
    <property type="term" value="F:monosaccharide binding"/>
    <property type="evidence" value="ECO:0007669"/>
    <property type="project" value="TreeGrafter"/>
</dbReference>
<dbReference type="EC" id="5.3.1.9" evidence="4"/>
<proteinExistence type="inferred from homology"/>
<dbReference type="GO" id="GO:0006096">
    <property type="term" value="P:glycolytic process"/>
    <property type="evidence" value="ECO:0007669"/>
    <property type="project" value="UniProtKB-UniPathway"/>
</dbReference>